<gene>
    <name evidence="2" type="ORF">A2140_03895</name>
</gene>
<evidence type="ECO:0000313" key="3">
    <source>
        <dbReference type="Proteomes" id="UP000178379"/>
    </source>
</evidence>
<sequence length="108" mass="11917">MSDSSTGERRSSHRHLLAQEAMVSQGPHFRLCNLRDISLDGAFFDLGWGVLTRQTPVEVTLSLPGPAKGRVYRLSGEVARVSKEGTAVKFHPIDDKTRQDLSGLLRSN</sequence>
<dbReference type="Pfam" id="PF07238">
    <property type="entry name" value="PilZ"/>
    <property type="match status" value="1"/>
</dbReference>
<feature type="domain" description="PilZ" evidence="1">
    <location>
        <begin position="8"/>
        <end position="105"/>
    </location>
</feature>
<dbReference type="Proteomes" id="UP000178379">
    <property type="component" value="Unassembled WGS sequence"/>
</dbReference>
<dbReference type="InterPro" id="IPR009875">
    <property type="entry name" value="PilZ_domain"/>
</dbReference>
<organism evidence="2 3">
    <name type="scientific">Candidatus Muproteobacteria bacterium RBG_16_62_13</name>
    <dbReference type="NCBI Taxonomy" id="1817756"/>
    <lineage>
        <taxon>Bacteria</taxon>
        <taxon>Pseudomonadati</taxon>
        <taxon>Pseudomonadota</taxon>
        <taxon>Candidatus Muproteobacteria</taxon>
    </lineage>
</organism>
<dbReference type="AlphaFoldDB" id="A0A1F6T0Y5"/>
<evidence type="ECO:0000313" key="2">
    <source>
        <dbReference type="EMBL" id="OGI38813.1"/>
    </source>
</evidence>
<name>A0A1F6T0Y5_9PROT</name>
<reference evidence="2 3" key="1">
    <citation type="journal article" date="2016" name="Nat. Commun.">
        <title>Thousands of microbial genomes shed light on interconnected biogeochemical processes in an aquifer system.</title>
        <authorList>
            <person name="Anantharaman K."/>
            <person name="Brown C.T."/>
            <person name="Hug L.A."/>
            <person name="Sharon I."/>
            <person name="Castelle C.J."/>
            <person name="Probst A.J."/>
            <person name="Thomas B.C."/>
            <person name="Singh A."/>
            <person name="Wilkins M.J."/>
            <person name="Karaoz U."/>
            <person name="Brodie E.L."/>
            <person name="Williams K.H."/>
            <person name="Hubbard S.S."/>
            <person name="Banfield J.F."/>
        </authorList>
    </citation>
    <scope>NUCLEOTIDE SEQUENCE [LARGE SCALE GENOMIC DNA]</scope>
</reference>
<dbReference type="STRING" id="1817756.A2140_03895"/>
<accession>A0A1F6T0Y5</accession>
<dbReference type="GO" id="GO:0035438">
    <property type="term" value="F:cyclic-di-GMP binding"/>
    <property type="evidence" value="ECO:0007669"/>
    <property type="project" value="InterPro"/>
</dbReference>
<dbReference type="SUPFAM" id="SSF141371">
    <property type="entry name" value="PilZ domain-like"/>
    <property type="match status" value="1"/>
</dbReference>
<dbReference type="Gene3D" id="2.40.10.220">
    <property type="entry name" value="predicted glycosyltransferase like domains"/>
    <property type="match status" value="1"/>
</dbReference>
<comment type="caution">
    <text evidence="2">The sequence shown here is derived from an EMBL/GenBank/DDBJ whole genome shotgun (WGS) entry which is preliminary data.</text>
</comment>
<evidence type="ECO:0000259" key="1">
    <source>
        <dbReference type="Pfam" id="PF07238"/>
    </source>
</evidence>
<protein>
    <recommendedName>
        <fullName evidence="1">PilZ domain-containing protein</fullName>
    </recommendedName>
</protein>
<dbReference type="EMBL" id="MFSQ01000112">
    <property type="protein sequence ID" value="OGI38813.1"/>
    <property type="molecule type" value="Genomic_DNA"/>
</dbReference>
<proteinExistence type="predicted"/>